<dbReference type="EMBL" id="JACXJA010000021">
    <property type="protein sequence ID" value="MBD2863644.1"/>
    <property type="molecule type" value="Genomic_DNA"/>
</dbReference>
<proteinExistence type="predicted"/>
<reference evidence="1" key="1">
    <citation type="submission" date="2020-09" db="EMBL/GenBank/DDBJ databases">
        <title>A novel bacterium of genus Paenibacillus, isolated from South China Sea.</title>
        <authorList>
            <person name="Huang H."/>
            <person name="Mo K."/>
            <person name="Hu Y."/>
        </authorList>
    </citation>
    <scope>NUCLEOTIDE SEQUENCE</scope>
    <source>
        <strain evidence="1">IB182363</strain>
    </source>
</reference>
<organism evidence="1 2">
    <name type="scientific">Paenibacillus oceani</name>
    <dbReference type="NCBI Taxonomy" id="2772510"/>
    <lineage>
        <taxon>Bacteria</taxon>
        <taxon>Bacillati</taxon>
        <taxon>Bacillota</taxon>
        <taxon>Bacilli</taxon>
        <taxon>Bacillales</taxon>
        <taxon>Paenibacillaceae</taxon>
        <taxon>Paenibacillus</taxon>
    </lineage>
</organism>
<evidence type="ECO:0000313" key="2">
    <source>
        <dbReference type="Proteomes" id="UP000639396"/>
    </source>
</evidence>
<gene>
    <name evidence="1" type="ORF">IDH45_16755</name>
</gene>
<dbReference type="AlphaFoldDB" id="A0A927H1N9"/>
<dbReference type="Proteomes" id="UP000639396">
    <property type="component" value="Unassembled WGS sequence"/>
</dbReference>
<keyword evidence="2" id="KW-1185">Reference proteome</keyword>
<evidence type="ECO:0000313" key="1">
    <source>
        <dbReference type="EMBL" id="MBD2863644.1"/>
    </source>
</evidence>
<protein>
    <recommendedName>
        <fullName evidence="3">Flagellar protein FliT</fullName>
    </recommendedName>
</protein>
<sequence length="111" mass="12846">MDSLIGKLEIITEQLLGSLQFAKQEELEDFIEQRQALIKQLMELTITPDQASLHRNRVTTLLEKDSIITARISEIQVENQSGITRMNLAKKQKATYEADYVMDPFMFDKKK</sequence>
<name>A0A927H1N9_9BACL</name>
<comment type="caution">
    <text evidence="1">The sequence shown here is derived from an EMBL/GenBank/DDBJ whole genome shotgun (WGS) entry which is preliminary data.</text>
</comment>
<dbReference type="RefSeq" id="WP_190929271.1">
    <property type="nucleotide sequence ID" value="NZ_JACXJA010000021.1"/>
</dbReference>
<accession>A0A927H1N9</accession>
<evidence type="ECO:0008006" key="3">
    <source>
        <dbReference type="Google" id="ProtNLM"/>
    </source>
</evidence>